<gene>
    <name evidence="5" type="ORF">PLEPLA_LOCUS39058</name>
</gene>
<dbReference type="InterPro" id="IPR036352">
    <property type="entry name" value="Semap_dom_sf"/>
</dbReference>
<accession>A0A9N7Z4V5</accession>
<dbReference type="GO" id="GO:0001755">
    <property type="term" value="P:neural crest cell migration"/>
    <property type="evidence" value="ECO:0007669"/>
    <property type="project" value="TreeGrafter"/>
</dbReference>
<proteinExistence type="predicted"/>
<comment type="caution">
    <text evidence="2">Lacks conserved residue(s) required for the propagation of feature annotation.</text>
</comment>
<dbReference type="InterPro" id="IPR027231">
    <property type="entry name" value="Semaphorin"/>
</dbReference>
<dbReference type="GO" id="GO:0030335">
    <property type="term" value="P:positive regulation of cell migration"/>
    <property type="evidence" value="ECO:0007669"/>
    <property type="project" value="TreeGrafter"/>
</dbReference>
<feature type="chain" id="PRO_5040377698" description="Sema domain-containing protein" evidence="3">
    <location>
        <begin position="27"/>
        <end position="153"/>
    </location>
</feature>
<dbReference type="Proteomes" id="UP001153269">
    <property type="component" value="Unassembled WGS sequence"/>
</dbReference>
<name>A0A9N7Z4V5_PLEPL</name>
<dbReference type="PROSITE" id="PS51004">
    <property type="entry name" value="SEMA"/>
    <property type="match status" value="1"/>
</dbReference>
<keyword evidence="3" id="KW-0732">Signal</keyword>
<evidence type="ECO:0000259" key="4">
    <source>
        <dbReference type="PROSITE" id="PS51004"/>
    </source>
</evidence>
<dbReference type="AlphaFoldDB" id="A0A9N7Z4V5"/>
<dbReference type="EMBL" id="CADEAL010004087">
    <property type="protein sequence ID" value="CAB1451365.1"/>
    <property type="molecule type" value="Genomic_DNA"/>
</dbReference>
<feature type="domain" description="Sema" evidence="4">
    <location>
        <begin position="43"/>
        <end position="153"/>
    </location>
</feature>
<dbReference type="SUPFAM" id="SSF101912">
    <property type="entry name" value="Sema domain"/>
    <property type="match status" value="1"/>
</dbReference>
<evidence type="ECO:0000313" key="6">
    <source>
        <dbReference type="Proteomes" id="UP001153269"/>
    </source>
</evidence>
<keyword evidence="1" id="KW-0325">Glycoprotein</keyword>
<dbReference type="GO" id="GO:0071526">
    <property type="term" value="P:semaphorin-plexin signaling pathway"/>
    <property type="evidence" value="ECO:0007669"/>
    <property type="project" value="TreeGrafter"/>
</dbReference>
<evidence type="ECO:0000256" key="1">
    <source>
        <dbReference type="ARBA" id="ARBA00023180"/>
    </source>
</evidence>
<dbReference type="InterPro" id="IPR001627">
    <property type="entry name" value="Semap_dom"/>
</dbReference>
<dbReference type="PANTHER" id="PTHR11036:SF78">
    <property type="entry name" value="SEMAPHORIN-5A"/>
    <property type="match status" value="1"/>
</dbReference>
<keyword evidence="6" id="KW-1185">Reference proteome</keyword>
<dbReference type="GO" id="GO:0007411">
    <property type="term" value="P:axon guidance"/>
    <property type="evidence" value="ECO:0007669"/>
    <property type="project" value="TreeGrafter"/>
</dbReference>
<dbReference type="InterPro" id="IPR015943">
    <property type="entry name" value="WD40/YVTN_repeat-like_dom_sf"/>
</dbReference>
<reference evidence="5" key="1">
    <citation type="submission" date="2020-03" db="EMBL/GenBank/DDBJ databases">
        <authorList>
            <person name="Weist P."/>
        </authorList>
    </citation>
    <scope>NUCLEOTIDE SEQUENCE</scope>
</reference>
<evidence type="ECO:0000313" key="5">
    <source>
        <dbReference type="EMBL" id="CAB1451365.1"/>
    </source>
</evidence>
<dbReference type="GO" id="GO:0005886">
    <property type="term" value="C:plasma membrane"/>
    <property type="evidence" value="ECO:0007669"/>
    <property type="project" value="TreeGrafter"/>
</dbReference>
<comment type="caution">
    <text evidence="5">The sequence shown here is derived from an EMBL/GenBank/DDBJ whole genome shotgun (WGS) entry which is preliminary data.</text>
</comment>
<feature type="signal peptide" evidence="3">
    <location>
        <begin position="1"/>
        <end position="26"/>
    </location>
</feature>
<dbReference type="GO" id="GO:0045499">
    <property type="term" value="F:chemorepellent activity"/>
    <property type="evidence" value="ECO:0007669"/>
    <property type="project" value="TreeGrafter"/>
</dbReference>
<organism evidence="5 6">
    <name type="scientific">Pleuronectes platessa</name>
    <name type="common">European plaice</name>
    <dbReference type="NCBI Taxonomy" id="8262"/>
    <lineage>
        <taxon>Eukaryota</taxon>
        <taxon>Metazoa</taxon>
        <taxon>Chordata</taxon>
        <taxon>Craniata</taxon>
        <taxon>Vertebrata</taxon>
        <taxon>Euteleostomi</taxon>
        <taxon>Actinopterygii</taxon>
        <taxon>Neopterygii</taxon>
        <taxon>Teleostei</taxon>
        <taxon>Neoteleostei</taxon>
        <taxon>Acanthomorphata</taxon>
        <taxon>Carangaria</taxon>
        <taxon>Pleuronectiformes</taxon>
        <taxon>Pleuronectoidei</taxon>
        <taxon>Pleuronectidae</taxon>
        <taxon>Pleuronectes</taxon>
    </lineage>
</organism>
<dbReference type="Gene3D" id="2.130.10.10">
    <property type="entry name" value="YVTN repeat-like/Quinoprotein amine dehydrogenase"/>
    <property type="match status" value="1"/>
</dbReference>
<protein>
    <recommendedName>
        <fullName evidence="4">Sema domain-containing protein</fullName>
    </recommendedName>
</protein>
<dbReference type="GO" id="GO:0030215">
    <property type="term" value="F:semaphorin receptor binding"/>
    <property type="evidence" value="ECO:0007669"/>
    <property type="project" value="InterPro"/>
</dbReference>
<dbReference type="PANTHER" id="PTHR11036">
    <property type="entry name" value="SEMAPHORIN"/>
    <property type="match status" value="1"/>
</dbReference>
<evidence type="ECO:0000256" key="2">
    <source>
        <dbReference type="PROSITE-ProRule" id="PRU00352"/>
    </source>
</evidence>
<evidence type="ECO:0000256" key="3">
    <source>
        <dbReference type="SAM" id="SignalP"/>
    </source>
</evidence>
<sequence length="153" mass="17460">MGRPFTQHALLLLQCMLVLRPASVACRRGPVLLPESPCHKMEHPLVPHSEMEPWIFRFKAEGTVDYSQLTFDPGQNELIVGARNHLFRLNLEDLTLIQEAEWHCDEFTKGACFSRGKSEEECQNYIRVLLVNGNRLFTCGTNAFTPICTNRTV</sequence>